<dbReference type="Gene3D" id="3.40.190.290">
    <property type="match status" value="1"/>
</dbReference>
<dbReference type="Pfam" id="PF03466">
    <property type="entry name" value="LysR_substrate"/>
    <property type="match status" value="1"/>
</dbReference>
<evidence type="ECO:0000256" key="2">
    <source>
        <dbReference type="ARBA" id="ARBA00023015"/>
    </source>
</evidence>
<evidence type="ECO:0000313" key="6">
    <source>
        <dbReference type="EMBL" id="MDQ0216514.1"/>
    </source>
</evidence>
<keyword evidence="4" id="KW-0804">Transcription</keyword>
<accession>A0AAJ1T0Q3</accession>
<dbReference type="InterPro" id="IPR036388">
    <property type="entry name" value="WH-like_DNA-bd_sf"/>
</dbReference>
<dbReference type="SUPFAM" id="SSF53850">
    <property type="entry name" value="Periplasmic binding protein-like II"/>
    <property type="match status" value="1"/>
</dbReference>
<evidence type="ECO:0000256" key="3">
    <source>
        <dbReference type="ARBA" id="ARBA00023125"/>
    </source>
</evidence>
<dbReference type="GO" id="GO:0005829">
    <property type="term" value="C:cytosol"/>
    <property type="evidence" value="ECO:0007669"/>
    <property type="project" value="TreeGrafter"/>
</dbReference>
<evidence type="ECO:0000259" key="5">
    <source>
        <dbReference type="PROSITE" id="PS50931"/>
    </source>
</evidence>
<dbReference type="Gene3D" id="1.10.10.10">
    <property type="entry name" value="Winged helix-like DNA-binding domain superfamily/Winged helix DNA-binding domain"/>
    <property type="match status" value="1"/>
</dbReference>
<comment type="caution">
    <text evidence="6">The sequence shown here is derived from an EMBL/GenBank/DDBJ whole genome shotgun (WGS) entry which is preliminary data.</text>
</comment>
<feature type="domain" description="HTH lysR-type" evidence="5">
    <location>
        <begin position="1"/>
        <end position="58"/>
    </location>
</feature>
<sequence length="301" mass="34560">MELRQIKYFIEVAKQEHMTEASIQLHVAQSAVSRQISKLEDELGVELFMREGRNVKLTEVGKVFLERVEIAMVELEKAVSAVEEYLNPEKGSIRIGFPNSLATRTLPMVISAFREQYPDIGFNFWQGSNKELRELIEKGEIDLSFVSPVPPTSEEIHSHIFFNENMRVLIPEQHALAKREYIKLRELKDDAFVLFRSGFDMRNLVMDACYQVGFSPNVAFESEEIYTIKGLVEAGLGISLLPETTLTDHTPPGTVSIPISEPNIFRTVGAIKTKERELPPSEKLFYEFIIEYYDRLNRFSF</sequence>
<dbReference type="AlphaFoldDB" id="A0AAJ1T0Q3"/>
<protein>
    <submittedName>
        <fullName evidence="6">LysR family transcriptional activator of glutamate synthase operon</fullName>
    </submittedName>
</protein>
<keyword evidence="2" id="KW-0805">Transcription regulation</keyword>
<keyword evidence="7" id="KW-1185">Reference proteome</keyword>
<gene>
    <name evidence="6" type="ORF">J2S13_002974</name>
</gene>
<dbReference type="RefSeq" id="WP_307258578.1">
    <property type="nucleotide sequence ID" value="NZ_JAUSUC010000054.1"/>
</dbReference>
<keyword evidence="3" id="KW-0238">DNA-binding</keyword>
<dbReference type="PANTHER" id="PTHR30419">
    <property type="entry name" value="HTH-TYPE TRANSCRIPTIONAL REGULATOR YBHD"/>
    <property type="match status" value="1"/>
</dbReference>
<dbReference type="InterPro" id="IPR050950">
    <property type="entry name" value="HTH-type_LysR_regulators"/>
</dbReference>
<evidence type="ECO:0000256" key="4">
    <source>
        <dbReference type="ARBA" id="ARBA00023163"/>
    </source>
</evidence>
<dbReference type="FunFam" id="1.10.10.10:FF:000001">
    <property type="entry name" value="LysR family transcriptional regulator"/>
    <property type="match status" value="1"/>
</dbReference>
<dbReference type="EMBL" id="JAUSUC010000054">
    <property type="protein sequence ID" value="MDQ0216514.1"/>
    <property type="molecule type" value="Genomic_DNA"/>
</dbReference>
<reference evidence="6" key="1">
    <citation type="submission" date="2023-07" db="EMBL/GenBank/DDBJ databases">
        <title>Genomic Encyclopedia of Type Strains, Phase IV (KMG-IV): sequencing the most valuable type-strain genomes for metagenomic binning, comparative biology and taxonomic classification.</title>
        <authorList>
            <person name="Goeker M."/>
        </authorList>
    </citation>
    <scope>NUCLEOTIDE SEQUENCE</scope>
    <source>
        <strain evidence="6">DSM 23947</strain>
    </source>
</reference>
<organism evidence="6 7">
    <name type="scientific">Oikeobacillus pervagus</name>
    <dbReference type="NCBI Taxonomy" id="1325931"/>
    <lineage>
        <taxon>Bacteria</taxon>
        <taxon>Bacillati</taxon>
        <taxon>Bacillota</taxon>
        <taxon>Bacilli</taxon>
        <taxon>Bacillales</taxon>
        <taxon>Bacillaceae</taxon>
        <taxon>Oikeobacillus</taxon>
    </lineage>
</organism>
<dbReference type="InterPro" id="IPR000847">
    <property type="entry name" value="LysR_HTH_N"/>
</dbReference>
<dbReference type="CDD" id="cd08434">
    <property type="entry name" value="PBP2_GltC_like"/>
    <property type="match status" value="1"/>
</dbReference>
<dbReference type="InterPro" id="IPR036390">
    <property type="entry name" value="WH_DNA-bd_sf"/>
</dbReference>
<name>A0AAJ1T0Q3_9BACI</name>
<dbReference type="SUPFAM" id="SSF46785">
    <property type="entry name" value="Winged helix' DNA-binding domain"/>
    <property type="match status" value="1"/>
</dbReference>
<dbReference type="Pfam" id="PF00126">
    <property type="entry name" value="HTH_1"/>
    <property type="match status" value="1"/>
</dbReference>
<dbReference type="PRINTS" id="PR00039">
    <property type="entry name" value="HTHLYSR"/>
</dbReference>
<dbReference type="InterPro" id="IPR005119">
    <property type="entry name" value="LysR_subst-bd"/>
</dbReference>
<dbReference type="Proteomes" id="UP001237207">
    <property type="component" value="Unassembled WGS sequence"/>
</dbReference>
<evidence type="ECO:0000256" key="1">
    <source>
        <dbReference type="ARBA" id="ARBA00009437"/>
    </source>
</evidence>
<proteinExistence type="inferred from homology"/>
<dbReference type="PROSITE" id="PS50931">
    <property type="entry name" value="HTH_LYSR"/>
    <property type="match status" value="1"/>
</dbReference>
<dbReference type="GO" id="GO:0003700">
    <property type="term" value="F:DNA-binding transcription factor activity"/>
    <property type="evidence" value="ECO:0007669"/>
    <property type="project" value="InterPro"/>
</dbReference>
<evidence type="ECO:0000313" key="7">
    <source>
        <dbReference type="Proteomes" id="UP001237207"/>
    </source>
</evidence>
<dbReference type="PANTHER" id="PTHR30419:SF28">
    <property type="entry name" value="HTH-TYPE TRANSCRIPTIONAL REGULATOR BSDA"/>
    <property type="match status" value="1"/>
</dbReference>
<comment type="similarity">
    <text evidence="1">Belongs to the LysR transcriptional regulatory family.</text>
</comment>
<dbReference type="GO" id="GO:0003677">
    <property type="term" value="F:DNA binding"/>
    <property type="evidence" value="ECO:0007669"/>
    <property type="project" value="UniProtKB-KW"/>
</dbReference>